<name>C3XRD9_BRAFL</name>
<dbReference type="AlphaFoldDB" id="C3XRD9"/>
<protein>
    <submittedName>
        <fullName evidence="1">Uncharacterized protein</fullName>
    </submittedName>
</protein>
<dbReference type="InParanoid" id="C3XRD9"/>
<organism>
    <name type="scientific">Branchiostoma floridae</name>
    <name type="common">Florida lancelet</name>
    <name type="synonym">Amphioxus</name>
    <dbReference type="NCBI Taxonomy" id="7739"/>
    <lineage>
        <taxon>Eukaryota</taxon>
        <taxon>Metazoa</taxon>
        <taxon>Chordata</taxon>
        <taxon>Cephalochordata</taxon>
        <taxon>Leptocardii</taxon>
        <taxon>Amphioxiformes</taxon>
        <taxon>Branchiostomatidae</taxon>
        <taxon>Branchiostoma</taxon>
    </lineage>
</organism>
<accession>C3XRD9</accession>
<gene>
    <name evidence="1" type="ORF">BRAFLDRAFT_68213</name>
</gene>
<proteinExistence type="predicted"/>
<sequence>MEVQVTIRTTASTKLSSSLVTSLVLSHNLRTTATNQTVQQSCYLPGVVPQPVVHQQNKTVEQSCYLPGVVPQPVVHQQTKLSNSPVTCLVLSHSLSYINKQNCPTVLLLAWCCPTACRTSTNQTVQQSCYLPGAVPQPAVHQQTKLSNSPVTCLVLSHSLSYTNEPNCPTVLLLAWCCPTACRTSTNKLSDSPVTCLVLSHSLSYINKQNCPTVLLPAWCCPTACRTSTNKTVQQSCYLPGAVPQPIVYINKPNCPTVLLLAWCRPTACRTSTNQTVQQSCYLPGAVPQPAVHQQTKLSNSPVTCLVLSHNLSYNNKQNCPTVLYTCLVLSNNPSYNYKSNCPTVLLLAWCCPTTCRDINKQNCPTVLLLAWCYPTTCRMTTTKTFQQSCYLSGVVYSMSYDNSKQKLSNSSIVQQTIA</sequence>
<evidence type="ECO:0000313" key="1">
    <source>
        <dbReference type="EMBL" id="EEN69257.1"/>
    </source>
</evidence>
<reference evidence="1" key="1">
    <citation type="journal article" date="2008" name="Nature">
        <title>The amphioxus genome and the evolution of the chordate karyotype.</title>
        <authorList>
            <consortium name="US DOE Joint Genome Institute (JGI-PGF)"/>
            <person name="Putnam N.H."/>
            <person name="Butts T."/>
            <person name="Ferrier D.E.K."/>
            <person name="Furlong R.F."/>
            <person name="Hellsten U."/>
            <person name="Kawashima T."/>
            <person name="Robinson-Rechavi M."/>
            <person name="Shoguchi E."/>
            <person name="Terry A."/>
            <person name="Yu J.-K."/>
            <person name="Benito-Gutierrez E.L."/>
            <person name="Dubchak I."/>
            <person name="Garcia-Fernandez J."/>
            <person name="Gibson-Brown J.J."/>
            <person name="Grigoriev I.V."/>
            <person name="Horton A.C."/>
            <person name="de Jong P.J."/>
            <person name="Jurka J."/>
            <person name="Kapitonov V.V."/>
            <person name="Kohara Y."/>
            <person name="Kuroki Y."/>
            <person name="Lindquist E."/>
            <person name="Lucas S."/>
            <person name="Osoegawa K."/>
            <person name="Pennacchio L.A."/>
            <person name="Salamov A.A."/>
            <person name="Satou Y."/>
            <person name="Sauka-Spengler T."/>
            <person name="Schmutz J."/>
            <person name="Shin-I T."/>
            <person name="Toyoda A."/>
            <person name="Bronner-Fraser M."/>
            <person name="Fujiyama A."/>
            <person name="Holland L.Z."/>
            <person name="Holland P.W.H."/>
            <person name="Satoh N."/>
            <person name="Rokhsar D.S."/>
        </authorList>
    </citation>
    <scope>NUCLEOTIDE SEQUENCE [LARGE SCALE GENOMIC DNA]</scope>
    <source>
        <strain evidence="1">S238N-H82</strain>
        <tissue evidence="1">Testes</tissue>
    </source>
</reference>
<dbReference type="STRING" id="7739.C3XRD9"/>
<dbReference type="EMBL" id="GG666456">
    <property type="protein sequence ID" value="EEN69257.1"/>
    <property type="molecule type" value="Genomic_DNA"/>
</dbReference>